<proteinExistence type="predicted"/>
<dbReference type="EMBL" id="BMAV01014373">
    <property type="protein sequence ID" value="GFY62726.1"/>
    <property type="molecule type" value="Genomic_DNA"/>
</dbReference>
<keyword evidence="2" id="KW-1185">Reference proteome</keyword>
<sequence>MGETAMPPIIQKAEIFSFLLELSKICLLFLCDFHCGGESCLAVFDFLFENETDVVPFPLATDISIPLRISLSSTDHVFTEKAIENLQHVALYSQMESFNNADLHRDFYRT</sequence>
<evidence type="ECO:0000313" key="1">
    <source>
        <dbReference type="EMBL" id="GFY62726.1"/>
    </source>
</evidence>
<name>A0A8X6XYL2_9ARAC</name>
<protein>
    <submittedName>
        <fullName evidence="1">Uncharacterized protein</fullName>
    </submittedName>
</protein>
<accession>A0A8X6XYL2</accession>
<organism evidence="1 2">
    <name type="scientific">Trichonephila inaurata madagascariensis</name>
    <dbReference type="NCBI Taxonomy" id="2747483"/>
    <lineage>
        <taxon>Eukaryota</taxon>
        <taxon>Metazoa</taxon>
        <taxon>Ecdysozoa</taxon>
        <taxon>Arthropoda</taxon>
        <taxon>Chelicerata</taxon>
        <taxon>Arachnida</taxon>
        <taxon>Araneae</taxon>
        <taxon>Araneomorphae</taxon>
        <taxon>Entelegynae</taxon>
        <taxon>Araneoidea</taxon>
        <taxon>Nephilidae</taxon>
        <taxon>Trichonephila</taxon>
        <taxon>Trichonephila inaurata</taxon>
    </lineage>
</organism>
<comment type="caution">
    <text evidence="1">The sequence shown here is derived from an EMBL/GenBank/DDBJ whole genome shotgun (WGS) entry which is preliminary data.</text>
</comment>
<gene>
    <name evidence="1" type="ORF">TNIN_151541</name>
</gene>
<dbReference type="AlphaFoldDB" id="A0A8X6XYL2"/>
<reference evidence="1" key="1">
    <citation type="submission" date="2020-08" db="EMBL/GenBank/DDBJ databases">
        <title>Multicomponent nature underlies the extraordinary mechanical properties of spider dragline silk.</title>
        <authorList>
            <person name="Kono N."/>
            <person name="Nakamura H."/>
            <person name="Mori M."/>
            <person name="Yoshida Y."/>
            <person name="Ohtoshi R."/>
            <person name="Malay A.D."/>
            <person name="Moran D.A.P."/>
            <person name="Tomita M."/>
            <person name="Numata K."/>
            <person name="Arakawa K."/>
        </authorList>
    </citation>
    <scope>NUCLEOTIDE SEQUENCE</scope>
</reference>
<evidence type="ECO:0000313" key="2">
    <source>
        <dbReference type="Proteomes" id="UP000886998"/>
    </source>
</evidence>
<dbReference type="Proteomes" id="UP000886998">
    <property type="component" value="Unassembled WGS sequence"/>
</dbReference>